<dbReference type="PROSITE" id="PS50013">
    <property type="entry name" value="CHROMO_2"/>
    <property type="match status" value="1"/>
</dbReference>
<dbReference type="PANTHER" id="PTHR22812">
    <property type="entry name" value="CHROMOBOX PROTEIN"/>
    <property type="match status" value="1"/>
</dbReference>
<dbReference type="GeneID" id="68105972"/>
<reference evidence="5 6" key="1">
    <citation type="journal article" date="2018" name="BMC Genomics">
        <title>The genome of Naegleria lovaniensis, the basis for a comparative approach to unravel pathogenicity factors of the human pathogenic amoeba N. fowleri.</title>
        <authorList>
            <person name="Liechti N."/>
            <person name="Schurch N."/>
            <person name="Bruggmann R."/>
            <person name="Wittwer M."/>
        </authorList>
    </citation>
    <scope>NUCLEOTIDE SEQUENCE [LARGE SCALE GENOMIC DNA]</scope>
    <source>
        <strain evidence="5 6">ATCC 30569</strain>
    </source>
</reference>
<feature type="compositionally biased region" description="Polar residues" evidence="3">
    <location>
        <begin position="168"/>
        <end position="215"/>
    </location>
</feature>
<dbReference type="SMART" id="SM00298">
    <property type="entry name" value="CHROMO"/>
    <property type="match status" value="1"/>
</dbReference>
<evidence type="ECO:0000256" key="2">
    <source>
        <dbReference type="ARBA" id="ARBA00023242"/>
    </source>
</evidence>
<evidence type="ECO:0000313" key="5">
    <source>
        <dbReference type="EMBL" id="KAG2392034.1"/>
    </source>
</evidence>
<keyword evidence="6" id="KW-1185">Reference proteome</keyword>
<evidence type="ECO:0000256" key="3">
    <source>
        <dbReference type="SAM" id="MobiDB-lite"/>
    </source>
</evidence>
<sequence length="318" mass="35628">MKQTYELSSDEDVENDSTAAASDSKRNGSERNLDDHQAKRSSTDWKSTSPSIHHDDKSSPEIYDSSPRLVDASSRASSAMTMDQFLQFYNQLLINVFFTEQGFASLPPGLQVVFDHFTEKSHHPLSMEKVAAFEGEQPKSSQTSSPRKSLTSQNTDITTPKQVHKQHVVTSSKSSPKMVTPTASPSKSAVSLTEKSTVSPLNKTSSSEKASTSRPSSNDTNDKKRKKTSTSTPRTTKRKKIQKRTPKQSKQSVDGEELGEDEYFVKAILDHKIENGKKKYLIHWKGYPKSESTWEPAENIHADLITDYENKLKAKKKR</sequence>
<dbReference type="InterPro" id="IPR051219">
    <property type="entry name" value="Heterochromatin_chromo-domain"/>
</dbReference>
<feature type="domain" description="Chromo" evidence="4">
    <location>
        <begin position="263"/>
        <end position="318"/>
    </location>
</feature>
<name>A0AA88KQR4_NAELO</name>
<comment type="subcellular location">
    <subcellularLocation>
        <location evidence="1">Nucleus</location>
    </subcellularLocation>
</comment>
<gene>
    <name evidence="5" type="ORF">C9374_013519</name>
</gene>
<protein>
    <recommendedName>
        <fullName evidence="4">Chromo domain-containing protein</fullName>
    </recommendedName>
</protein>
<evidence type="ECO:0000259" key="4">
    <source>
        <dbReference type="PROSITE" id="PS50013"/>
    </source>
</evidence>
<feature type="region of interest" description="Disordered" evidence="3">
    <location>
        <begin position="1"/>
        <end position="67"/>
    </location>
</feature>
<dbReference type="Pfam" id="PF00385">
    <property type="entry name" value="Chromo"/>
    <property type="match status" value="1"/>
</dbReference>
<dbReference type="InterPro" id="IPR023780">
    <property type="entry name" value="Chromo_domain"/>
</dbReference>
<comment type="caution">
    <text evidence="5">The sequence shown here is derived from an EMBL/GenBank/DDBJ whole genome shotgun (WGS) entry which is preliminary data.</text>
</comment>
<dbReference type="EMBL" id="PYSW02000006">
    <property type="protein sequence ID" value="KAG2392034.1"/>
    <property type="molecule type" value="Genomic_DNA"/>
</dbReference>
<keyword evidence="2" id="KW-0539">Nucleus</keyword>
<dbReference type="InterPro" id="IPR016197">
    <property type="entry name" value="Chromo-like_dom_sf"/>
</dbReference>
<accession>A0AA88KQR4</accession>
<dbReference type="Proteomes" id="UP000816034">
    <property type="component" value="Unassembled WGS sequence"/>
</dbReference>
<feature type="compositionally biased region" description="Polar residues" evidence="3">
    <location>
        <begin position="138"/>
        <end position="161"/>
    </location>
</feature>
<feature type="compositionally biased region" description="Basic and acidic residues" evidence="3">
    <location>
        <begin position="23"/>
        <end position="43"/>
    </location>
</feature>
<feature type="region of interest" description="Disordered" evidence="3">
    <location>
        <begin position="134"/>
        <end position="256"/>
    </location>
</feature>
<proteinExistence type="predicted"/>
<evidence type="ECO:0000313" key="6">
    <source>
        <dbReference type="Proteomes" id="UP000816034"/>
    </source>
</evidence>
<dbReference type="GO" id="GO:0005634">
    <property type="term" value="C:nucleus"/>
    <property type="evidence" value="ECO:0007669"/>
    <property type="project" value="UniProtKB-SubCell"/>
</dbReference>
<dbReference type="RefSeq" id="XP_044553928.1">
    <property type="nucleotide sequence ID" value="XM_044689405.1"/>
</dbReference>
<feature type="compositionally biased region" description="Basic residues" evidence="3">
    <location>
        <begin position="235"/>
        <end position="247"/>
    </location>
</feature>
<dbReference type="CDD" id="cd00024">
    <property type="entry name" value="CD_CSD"/>
    <property type="match status" value="1"/>
</dbReference>
<dbReference type="Gene3D" id="2.40.50.40">
    <property type="match status" value="1"/>
</dbReference>
<dbReference type="InterPro" id="IPR000953">
    <property type="entry name" value="Chromo/chromo_shadow_dom"/>
</dbReference>
<dbReference type="SUPFAM" id="SSF54160">
    <property type="entry name" value="Chromo domain-like"/>
    <property type="match status" value="1"/>
</dbReference>
<evidence type="ECO:0000256" key="1">
    <source>
        <dbReference type="ARBA" id="ARBA00004123"/>
    </source>
</evidence>
<dbReference type="AlphaFoldDB" id="A0AA88KQR4"/>
<organism evidence="5 6">
    <name type="scientific">Naegleria lovaniensis</name>
    <name type="common">Amoeba</name>
    <dbReference type="NCBI Taxonomy" id="51637"/>
    <lineage>
        <taxon>Eukaryota</taxon>
        <taxon>Discoba</taxon>
        <taxon>Heterolobosea</taxon>
        <taxon>Tetramitia</taxon>
        <taxon>Eutetramitia</taxon>
        <taxon>Vahlkampfiidae</taxon>
        <taxon>Naegleria</taxon>
    </lineage>
</organism>